<evidence type="ECO:0000256" key="1">
    <source>
        <dbReference type="SAM" id="MobiDB-lite"/>
    </source>
</evidence>
<evidence type="ECO:0000313" key="3">
    <source>
        <dbReference type="Proteomes" id="UP000054805"/>
    </source>
</evidence>
<dbReference type="EMBL" id="JYDS01000126">
    <property type="protein sequence ID" value="KRZ24222.1"/>
    <property type="molecule type" value="Genomic_DNA"/>
</dbReference>
<organism evidence="2 3">
    <name type="scientific">Trichinella pseudospiralis</name>
    <name type="common">Parasitic roundworm</name>
    <dbReference type="NCBI Taxonomy" id="6337"/>
    <lineage>
        <taxon>Eukaryota</taxon>
        <taxon>Metazoa</taxon>
        <taxon>Ecdysozoa</taxon>
        <taxon>Nematoda</taxon>
        <taxon>Enoplea</taxon>
        <taxon>Dorylaimia</taxon>
        <taxon>Trichinellida</taxon>
        <taxon>Trichinellidae</taxon>
        <taxon>Trichinella</taxon>
    </lineage>
</organism>
<feature type="region of interest" description="Disordered" evidence="1">
    <location>
        <begin position="255"/>
        <end position="282"/>
    </location>
</feature>
<gene>
    <name evidence="2" type="ORF">T4B_7691</name>
</gene>
<evidence type="ECO:0000313" key="2">
    <source>
        <dbReference type="EMBL" id="KRZ24222.1"/>
    </source>
</evidence>
<protein>
    <submittedName>
        <fullName evidence="2">Uncharacterized protein</fullName>
    </submittedName>
</protein>
<comment type="caution">
    <text evidence="2">The sequence shown here is derived from an EMBL/GenBank/DDBJ whole genome shotgun (WGS) entry which is preliminary data.</text>
</comment>
<sequence>MKEENKRICSKCFVNFRKKQHSTIQLNPPHPTPPPLLPLNKWKGNQISDTDLSIVFHDRLHRCKHPGCEHICLAFRSSNKYNNTTQHRAHKQCGQSFTAADWQANEELASDGWQCNNVNFQPHLAQLDAAHYFKHDNANRQQHDRPLCFLTCSKTCTLSLCILFAIAATFPTTLTSSSWQLHQQCKHHLHIKWMVQQTFKQKLMDLIETRRSAGSLYTEMIKDAYRPAKRHCIRSQSTIDLQAVVSGHLRHPADGTYSAPDEVVDRGIGPQTSGDTTDETVDSHHFRHRFRCRSSPPPQHVWVAKTTGTFYKPLYERTNVYGNRRYYSRYGNNDPEYFDWDLDAAVSRVKEQQAISYGRPPVQPRYWEHQLFKDMSYLQGEKLISPYLFNKTDDSSNFTKTTYVSSTLRTPSYWTYRFENL</sequence>
<reference evidence="2 3" key="1">
    <citation type="submission" date="2015-01" db="EMBL/GenBank/DDBJ databases">
        <title>Evolution of Trichinella species and genotypes.</title>
        <authorList>
            <person name="Korhonen P.K."/>
            <person name="Edoardo P."/>
            <person name="Giuseppe L.R."/>
            <person name="Gasser R.B."/>
        </authorList>
    </citation>
    <scope>NUCLEOTIDE SEQUENCE [LARGE SCALE GENOMIC DNA]</scope>
    <source>
        <strain evidence="2">ISS588</strain>
    </source>
</reference>
<proteinExistence type="predicted"/>
<accession>A0A0V1IMY1</accession>
<dbReference type="Proteomes" id="UP000054805">
    <property type="component" value="Unassembled WGS sequence"/>
</dbReference>
<name>A0A0V1IMY1_TRIPS</name>
<dbReference type="AlphaFoldDB" id="A0A0V1IMY1"/>
<keyword evidence="3" id="KW-1185">Reference proteome</keyword>